<reference evidence="2 3" key="1">
    <citation type="submission" date="2016-01" db="EMBL/GenBank/DDBJ databases">
        <authorList>
            <person name="Regsiter A."/>
            <person name="william w."/>
        </authorList>
    </citation>
    <scope>NUCLEOTIDE SEQUENCE [LARGE SCALE GENOMIC DNA]</scope>
    <source>
        <strain evidence="2 3">CFBP 5494</strain>
    </source>
</reference>
<keyword evidence="1" id="KW-1133">Transmembrane helix</keyword>
<organism evidence="2 3">
    <name type="scientific">Agrobacterium genomosp. 2 str. CFBP 5494</name>
    <dbReference type="NCBI Taxonomy" id="1183436"/>
    <lineage>
        <taxon>Bacteria</taxon>
        <taxon>Pseudomonadati</taxon>
        <taxon>Pseudomonadota</taxon>
        <taxon>Alphaproteobacteria</taxon>
        <taxon>Hyphomicrobiales</taxon>
        <taxon>Rhizobiaceae</taxon>
        <taxon>Rhizobium/Agrobacterium group</taxon>
        <taxon>Agrobacterium</taxon>
        <taxon>Agrobacterium tumefaciens complex</taxon>
    </lineage>
</organism>
<feature type="transmembrane region" description="Helical" evidence="1">
    <location>
        <begin position="6"/>
        <end position="24"/>
    </location>
</feature>
<comment type="caution">
    <text evidence="2">The sequence shown here is derived from an EMBL/GenBank/DDBJ whole genome shotgun (WGS) entry which is preliminary data.</text>
</comment>
<keyword evidence="1" id="KW-0472">Membrane</keyword>
<name>A0A9W5B7N5_9HYPH</name>
<evidence type="ECO:0000313" key="2">
    <source>
        <dbReference type="EMBL" id="CUX03489.1"/>
    </source>
</evidence>
<accession>A0A9W5B7N5</accession>
<evidence type="ECO:0000256" key="1">
    <source>
        <dbReference type="SAM" id="Phobius"/>
    </source>
</evidence>
<keyword evidence="3" id="KW-1185">Reference proteome</keyword>
<dbReference type="Proteomes" id="UP000191933">
    <property type="component" value="Unassembled WGS sequence"/>
</dbReference>
<keyword evidence="1" id="KW-0812">Transmembrane</keyword>
<gene>
    <name evidence="2" type="ORF">AGR2A_pb10184</name>
</gene>
<protein>
    <submittedName>
        <fullName evidence="2">Uncharacterized protein</fullName>
    </submittedName>
</protein>
<sequence>MATACGWWRALLLFVTATGKLAIVMRKNAPDSARDMQAMTVSMAVAKMLHP</sequence>
<dbReference type="AlphaFoldDB" id="A0A9W5B7N5"/>
<proteinExistence type="predicted"/>
<evidence type="ECO:0000313" key="3">
    <source>
        <dbReference type="Proteomes" id="UP000191933"/>
    </source>
</evidence>
<dbReference type="EMBL" id="FBVY01000047">
    <property type="protein sequence ID" value="CUX03489.1"/>
    <property type="molecule type" value="Genomic_DNA"/>
</dbReference>